<evidence type="ECO:0000256" key="2">
    <source>
        <dbReference type="ARBA" id="ARBA00023235"/>
    </source>
</evidence>
<dbReference type="InterPro" id="IPR006145">
    <property type="entry name" value="PsdUridine_synth_RsuA/RluA"/>
</dbReference>
<gene>
    <name evidence="7" type="primary">rluB</name>
    <name evidence="7" type="ORF">NCTC10126_00562</name>
    <name evidence="6" type="ORF">NPA07_04915</name>
</gene>
<evidence type="ECO:0000313" key="8">
    <source>
        <dbReference type="Proteomes" id="UP000280036"/>
    </source>
</evidence>
<keyword evidence="3" id="KW-0694">RNA-binding</keyword>
<dbReference type="GO" id="GO:0000455">
    <property type="term" value="P:enzyme-directed rRNA pseudouridine synthesis"/>
    <property type="evidence" value="ECO:0007669"/>
    <property type="project" value="UniProtKB-ARBA"/>
</dbReference>
<evidence type="ECO:0000256" key="1">
    <source>
        <dbReference type="ARBA" id="ARBA00008348"/>
    </source>
</evidence>
<dbReference type="OrthoDB" id="9807213at2"/>
<dbReference type="InterPro" id="IPR020094">
    <property type="entry name" value="TruA/RsuA/RluB/E/F_N"/>
</dbReference>
<reference evidence="7 8" key="1">
    <citation type="submission" date="2018-12" db="EMBL/GenBank/DDBJ databases">
        <authorList>
            <consortium name="Pathogen Informatics"/>
        </authorList>
    </citation>
    <scope>NUCLEOTIDE SEQUENCE [LARGE SCALE GENOMIC DNA]</scope>
    <source>
        <strain evidence="7 8">NCTC10126</strain>
    </source>
</reference>
<dbReference type="PROSITE" id="PS50889">
    <property type="entry name" value="S4"/>
    <property type="match status" value="1"/>
</dbReference>
<dbReference type="EMBL" id="CP101806">
    <property type="protein sequence ID" value="UUD35117.1"/>
    <property type="molecule type" value="Genomic_DNA"/>
</dbReference>
<keyword evidence="9" id="KW-1185">Reference proteome</keyword>
<dbReference type="AlphaFoldDB" id="A0A3P8MEP2"/>
<dbReference type="PROSITE" id="PS01149">
    <property type="entry name" value="PSI_RSU"/>
    <property type="match status" value="1"/>
</dbReference>
<evidence type="ECO:0000256" key="4">
    <source>
        <dbReference type="RuleBase" id="RU003887"/>
    </source>
</evidence>
<evidence type="ECO:0000313" key="9">
    <source>
        <dbReference type="Proteomes" id="UP001058569"/>
    </source>
</evidence>
<dbReference type="SMART" id="SM00363">
    <property type="entry name" value="S4"/>
    <property type="match status" value="1"/>
</dbReference>
<name>A0A3P8MEP2_9BACT</name>
<evidence type="ECO:0000313" key="7">
    <source>
        <dbReference type="EMBL" id="VDR42066.1"/>
    </source>
</evidence>
<dbReference type="Gene3D" id="3.10.290.10">
    <property type="entry name" value="RNA-binding S4 domain"/>
    <property type="match status" value="1"/>
</dbReference>
<dbReference type="Proteomes" id="UP000280036">
    <property type="component" value="Unassembled WGS sequence"/>
</dbReference>
<comment type="similarity">
    <text evidence="1 4">Belongs to the pseudouridine synthase RsuA family.</text>
</comment>
<dbReference type="Pfam" id="PF00849">
    <property type="entry name" value="PseudoU_synth_2"/>
    <property type="match status" value="1"/>
</dbReference>
<accession>A0A3P8MEP2</accession>
<dbReference type="SUPFAM" id="SSF55120">
    <property type="entry name" value="Pseudouridine synthase"/>
    <property type="match status" value="1"/>
</dbReference>
<proteinExistence type="inferred from homology"/>
<organism evidence="7 8">
    <name type="scientific">Mycoplasmopsis caviae</name>
    <dbReference type="NCBI Taxonomy" id="55603"/>
    <lineage>
        <taxon>Bacteria</taxon>
        <taxon>Bacillati</taxon>
        <taxon>Mycoplasmatota</taxon>
        <taxon>Mycoplasmoidales</taxon>
        <taxon>Metamycoplasmataceae</taxon>
        <taxon>Mycoplasmopsis</taxon>
    </lineage>
</organism>
<dbReference type="Gene3D" id="3.30.70.580">
    <property type="entry name" value="Pseudouridine synthase I, catalytic domain, N-terminal subdomain"/>
    <property type="match status" value="1"/>
</dbReference>
<evidence type="ECO:0000259" key="5">
    <source>
        <dbReference type="SMART" id="SM00363"/>
    </source>
</evidence>
<dbReference type="RefSeq" id="WP_126118292.1">
    <property type="nucleotide sequence ID" value="NZ_CP101806.1"/>
</dbReference>
<dbReference type="InterPro" id="IPR018496">
    <property type="entry name" value="PsdUridine_synth_RsuA/RluB_CS"/>
</dbReference>
<dbReference type="InterPro" id="IPR020103">
    <property type="entry name" value="PsdUridine_synth_cat_dom_sf"/>
</dbReference>
<dbReference type="EC" id="5.4.99.-" evidence="4"/>
<dbReference type="Pfam" id="PF01479">
    <property type="entry name" value="S4"/>
    <property type="match status" value="1"/>
</dbReference>
<dbReference type="Proteomes" id="UP001058569">
    <property type="component" value="Chromosome"/>
</dbReference>
<keyword evidence="2 4" id="KW-0413">Isomerase</keyword>
<dbReference type="GO" id="GO:0120159">
    <property type="term" value="F:rRNA pseudouridine synthase activity"/>
    <property type="evidence" value="ECO:0007669"/>
    <property type="project" value="UniProtKB-ARBA"/>
</dbReference>
<evidence type="ECO:0000313" key="6">
    <source>
        <dbReference type="EMBL" id="UUD35117.1"/>
    </source>
</evidence>
<reference evidence="6" key="2">
    <citation type="submission" date="2022-07" db="EMBL/GenBank/DDBJ databases">
        <title>Complete genome of Mycoplasma caviae type strain G122.</title>
        <authorList>
            <person name="Spergser J."/>
        </authorList>
    </citation>
    <scope>NUCLEOTIDE SEQUENCE</scope>
    <source>
        <strain evidence="6">G122</strain>
    </source>
</reference>
<dbReference type="InterPro" id="IPR042092">
    <property type="entry name" value="PsdUridine_s_RsuA/RluB/E/F_cat"/>
</dbReference>
<dbReference type="GO" id="GO:0003723">
    <property type="term" value="F:RNA binding"/>
    <property type="evidence" value="ECO:0007669"/>
    <property type="project" value="UniProtKB-KW"/>
</dbReference>
<dbReference type="NCBIfam" id="TIGR00093">
    <property type="entry name" value="pseudouridine synthase"/>
    <property type="match status" value="1"/>
</dbReference>
<dbReference type="EMBL" id="UZVY01000001">
    <property type="protein sequence ID" value="VDR42066.1"/>
    <property type="molecule type" value="Genomic_DNA"/>
</dbReference>
<dbReference type="PANTHER" id="PTHR47683:SF2">
    <property type="entry name" value="RNA-BINDING S4 DOMAIN-CONTAINING PROTEIN"/>
    <property type="match status" value="1"/>
</dbReference>
<protein>
    <recommendedName>
        <fullName evidence="4">Pseudouridine synthase</fullName>
        <ecNumber evidence="4">5.4.99.-</ecNumber>
    </recommendedName>
</protein>
<sequence length="246" mass="28416">MKELVRVQKLIAQSGFCSRRKAEEYIEKKLVKINGQIAKLGDRASEEDEIKVNNKLISLQKPNFVYFILNKPKKTISSVKDPKKRTTVVDIINYPERIAPVGRLDYDTTGAILLTNDWEMINKLTHPKYEIQRTYRVRIDSPLSLKEFKLINVGLMVNGKFSKQVVDQVDTKSYLVTLHVGSYHHIKELFKALNHSVINLKRLSFANLTVEKMPEGSFRTLTLKELKDLKTLISLQEKKLCQSEKK</sequence>
<feature type="domain" description="RNA-binding S4" evidence="5">
    <location>
        <begin position="5"/>
        <end position="62"/>
    </location>
</feature>
<dbReference type="Gene3D" id="3.30.70.1560">
    <property type="entry name" value="Alpha-L RNA-binding motif"/>
    <property type="match status" value="1"/>
</dbReference>
<dbReference type="CDD" id="cd02870">
    <property type="entry name" value="PseudoU_synth_RsuA_like"/>
    <property type="match status" value="1"/>
</dbReference>
<evidence type="ECO:0000256" key="3">
    <source>
        <dbReference type="PROSITE-ProRule" id="PRU00182"/>
    </source>
</evidence>
<dbReference type="InterPro" id="IPR036986">
    <property type="entry name" value="S4_RNA-bd_sf"/>
</dbReference>
<dbReference type="InterPro" id="IPR050343">
    <property type="entry name" value="RsuA_PseudoU_synthase"/>
</dbReference>
<dbReference type="SUPFAM" id="SSF55174">
    <property type="entry name" value="Alpha-L RNA-binding motif"/>
    <property type="match status" value="1"/>
</dbReference>
<dbReference type="InterPro" id="IPR000748">
    <property type="entry name" value="PsdUridine_synth_RsuA/RluB/E/F"/>
</dbReference>
<dbReference type="CDD" id="cd00165">
    <property type="entry name" value="S4"/>
    <property type="match status" value="1"/>
</dbReference>
<dbReference type="FunFam" id="3.10.290.10:FF:000003">
    <property type="entry name" value="Pseudouridine synthase"/>
    <property type="match status" value="1"/>
</dbReference>
<dbReference type="PANTHER" id="PTHR47683">
    <property type="entry name" value="PSEUDOURIDINE SYNTHASE FAMILY PROTEIN-RELATED"/>
    <property type="match status" value="1"/>
</dbReference>
<dbReference type="InterPro" id="IPR002942">
    <property type="entry name" value="S4_RNA-bd"/>
</dbReference>